<feature type="domain" description="N-acetyltransferase" evidence="1">
    <location>
        <begin position="26"/>
        <end position="188"/>
    </location>
</feature>
<evidence type="ECO:0000313" key="3">
    <source>
        <dbReference type="Proteomes" id="UP000838749"/>
    </source>
</evidence>
<dbReference type="InterPro" id="IPR016181">
    <property type="entry name" value="Acyl_CoA_acyltransferase"/>
</dbReference>
<dbReference type="Pfam" id="PF00583">
    <property type="entry name" value="Acetyltransf_1"/>
    <property type="match status" value="1"/>
</dbReference>
<keyword evidence="3" id="KW-1185">Reference proteome</keyword>
<evidence type="ECO:0000259" key="1">
    <source>
        <dbReference type="PROSITE" id="PS51186"/>
    </source>
</evidence>
<protein>
    <recommendedName>
        <fullName evidence="1">N-acetyltransferase domain-containing protein</fullName>
    </recommendedName>
</protein>
<dbReference type="Proteomes" id="UP000838749">
    <property type="component" value="Unassembled WGS sequence"/>
</dbReference>
<proteinExistence type="predicted"/>
<gene>
    <name evidence="2" type="ORF">PAECIP111894_00777</name>
</gene>
<evidence type="ECO:0000313" key="2">
    <source>
        <dbReference type="EMBL" id="CAH1054632.1"/>
    </source>
</evidence>
<organism evidence="2 3">
    <name type="scientific">Paenibacillus pseudetheri</name>
    <dbReference type="NCBI Taxonomy" id="2897682"/>
    <lineage>
        <taxon>Bacteria</taxon>
        <taxon>Bacillati</taxon>
        <taxon>Bacillota</taxon>
        <taxon>Bacilli</taxon>
        <taxon>Bacillales</taxon>
        <taxon>Paenibacillaceae</taxon>
        <taxon>Paenibacillus</taxon>
    </lineage>
</organism>
<dbReference type="PROSITE" id="PS51186">
    <property type="entry name" value="GNAT"/>
    <property type="match status" value="1"/>
</dbReference>
<dbReference type="InterPro" id="IPR000182">
    <property type="entry name" value="GNAT_dom"/>
</dbReference>
<dbReference type="CDD" id="cd04301">
    <property type="entry name" value="NAT_SF"/>
    <property type="match status" value="1"/>
</dbReference>
<comment type="caution">
    <text evidence="2">The sequence shown here is derived from an EMBL/GenBank/DDBJ whole genome shotgun (WGS) entry which is preliminary data.</text>
</comment>
<accession>A0ABM9B8Y2</accession>
<dbReference type="EMBL" id="CAKMAB010000003">
    <property type="protein sequence ID" value="CAH1054632.1"/>
    <property type="molecule type" value="Genomic_DNA"/>
</dbReference>
<dbReference type="SUPFAM" id="SSF55729">
    <property type="entry name" value="Acyl-CoA N-acyltransferases (Nat)"/>
    <property type="match status" value="1"/>
</dbReference>
<name>A0ABM9B8Y2_9BACL</name>
<sequence length="197" mass="22130">MSNVNVNVNDGLAEAFNENLKGGYNLKIRKATFTDIDGIAFVHATSWKTTYKGLISDEFLDSITVEARKKRWILNFENPHKDEVMYVAENEAGTIIGFGNGGARREADMYDAELYALYLLKEYQGQGLGKLLIRSVAQHLMEKSYSSFMTWVLVGNPAIHFYHKVGGESVAMKEVKIGNEIVEEIMIGWRDIGVVGR</sequence>
<reference evidence="2" key="1">
    <citation type="submission" date="2021-12" db="EMBL/GenBank/DDBJ databases">
        <authorList>
            <person name="Criscuolo A."/>
        </authorList>
    </citation>
    <scope>NUCLEOTIDE SEQUENCE</scope>
    <source>
        <strain evidence="2">CIP111894</strain>
    </source>
</reference>
<dbReference type="Gene3D" id="3.40.630.30">
    <property type="match status" value="1"/>
</dbReference>